<accession>A0A835INX5</accession>
<proteinExistence type="inferred from homology"/>
<dbReference type="EMBL" id="JADFTS010000002">
    <property type="protein sequence ID" value="KAF9620073.1"/>
    <property type="molecule type" value="Genomic_DNA"/>
</dbReference>
<dbReference type="AlphaFoldDB" id="A0A835INX5"/>
<dbReference type="SUPFAM" id="SSF53474">
    <property type="entry name" value="alpha/beta-Hydrolases"/>
    <property type="match status" value="1"/>
</dbReference>
<dbReference type="PANTHER" id="PTHR45839">
    <property type="match status" value="1"/>
</dbReference>
<organism evidence="8 9">
    <name type="scientific">Coptis chinensis</name>
    <dbReference type="NCBI Taxonomy" id="261450"/>
    <lineage>
        <taxon>Eukaryota</taxon>
        <taxon>Viridiplantae</taxon>
        <taxon>Streptophyta</taxon>
        <taxon>Embryophyta</taxon>
        <taxon>Tracheophyta</taxon>
        <taxon>Spermatophyta</taxon>
        <taxon>Magnoliopsida</taxon>
        <taxon>Ranunculales</taxon>
        <taxon>Ranunculaceae</taxon>
        <taxon>Coptidoideae</taxon>
        <taxon>Coptis</taxon>
    </lineage>
</organism>
<keyword evidence="5" id="KW-0808">Transferase</keyword>
<dbReference type="GO" id="GO:0016157">
    <property type="term" value="F:sucrose synthase activity"/>
    <property type="evidence" value="ECO:0007669"/>
    <property type="project" value="UniProtKB-EC"/>
</dbReference>
<protein>
    <recommendedName>
        <fullName evidence="3">sucrose synthase</fullName>
        <ecNumber evidence="3">2.4.1.13</ecNumber>
    </recommendedName>
</protein>
<evidence type="ECO:0000256" key="5">
    <source>
        <dbReference type="ARBA" id="ARBA00022679"/>
    </source>
</evidence>
<evidence type="ECO:0000256" key="2">
    <source>
        <dbReference type="ARBA" id="ARBA00009431"/>
    </source>
</evidence>
<evidence type="ECO:0000313" key="9">
    <source>
        <dbReference type="Proteomes" id="UP000631114"/>
    </source>
</evidence>
<comment type="catalytic activity">
    <reaction evidence="6">
        <text>an NDP-alpha-D-glucose + D-fructose = a ribonucleoside 5'-diphosphate + sucrose + H(+)</text>
        <dbReference type="Rhea" id="RHEA:16241"/>
        <dbReference type="ChEBI" id="CHEBI:15378"/>
        <dbReference type="ChEBI" id="CHEBI:17992"/>
        <dbReference type="ChEBI" id="CHEBI:37721"/>
        <dbReference type="ChEBI" id="CHEBI:57930"/>
        <dbReference type="ChEBI" id="CHEBI:76533"/>
        <dbReference type="EC" id="2.4.1.13"/>
    </reaction>
</comment>
<name>A0A835INX5_9MAGN</name>
<dbReference type="Pfam" id="PF00862">
    <property type="entry name" value="GT-B_Sucrose_synth"/>
    <property type="match status" value="1"/>
</dbReference>
<comment type="similarity">
    <text evidence="1">Belongs to the glycosyltransferase 1 family. Plant sucrose synthase subfamily.</text>
</comment>
<keyword evidence="9" id="KW-1185">Reference proteome</keyword>
<gene>
    <name evidence="8" type="ORF">IFM89_010723</name>
</gene>
<evidence type="ECO:0000313" key="8">
    <source>
        <dbReference type="EMBL" id="KAF9620073.1"/>
    </source>
</evidence>
<feature type="domain" description="Sucrose synthase first GT-B" evidence="7">
    <location>
        <begin position="122"/>
        <end position="152"/>
    </location>
</feature>
<dbReference type="Proteomes" id="UP000631114">
    <property type="component" value="Unassembled WGS sequence"/>
</dbReference>
<dbReference type="Gene3D" id="3.40.50.1820">
    <property type="entry name" value="alpha/beta hydrolase"/>
    <property type="match status" value="1"/>
</dbReference>
<dbReference type="InterPro" id="IPR001563">
    <property type="entry name" value="Peptidase_S10"/>
</dbReference>
<dbReference type="Pfam" id="PF00450">
    <property type="entry name" value="Peptidase_S10"/>
    <property type="match status" value="1"/>
</dbReference>
<keyword evidence="4" id="KW-0328">Glycosyltransferase</keyword>
<evidence type="ECO:0000259" key="7">
    <source>
        <dbReference type="Pfam" id="PF00862"/>
    </source>
</evidence>
<dbReference type="InterPro" id="IPR029058">
    <property type="entry name" value="AB_hydrolase_fold"/>
</dbReference>
<sequence length="236" mass="26120">MLFMKVESFPNLSDKISVLQGPGCSSLGVGAFSENGPFRPSGKVLVRNEHSWNKASSTIKRGRLALSVLRKFTIQQHSHILRVPFRPKRNSPQNGFQGLKYGHTWRHLLREVPLLMPASGPDLYAMNHTDFIITSTFQEIVGSKDTVGQYGQCAVSSHFLSICASSLASYTCGARSSLSVLHHFFRGLYDLNEPTIGEKLASLELLEDNKVKTPEIEMTSPNTKPPSADLVHVLLK</sequence>
<comment type="similarity">
    <text evidence="2">Belongs to the peptidase S10 family.</text>
</comment>
<evidence type="ECO:0000256" key="1">
    <source>
        <dbReference type="ARBA" id="ARBA00005894"/>
    </source>
</evidence>
<dbReference type="PANTHER" id="PTHR45839:SF7">
    <property type="entry name" value="SUCROSE SYNTHASE 1"/>
    <property type="match status" value="1"/>
</dbReference>
<evidence type="ECO:0000256" key="6">
    <source>
        <dbReference type="ARBA" id="ARBA00049030"/>
    </source>
</evidence>
<dbReference type="OrthoDB" id="30195at2759"/>
<evidence type="ECO:0000256" key="3">
    <source>
        <dbReference type="ARBA" id="ARBA00012540"/>
    </source>
</evidence>
<dbReference type="InterPro" id="IPR000368">
    <property type="entry name" value="Sucrose_synth_GT-B1"/>
</dbReference>
<dbReference type="GO" id="GO:0004185">
    <property type="term" value="F:serine-type carboxypeptidase activity"/>
    <property type="evidence" value="ECO:0007669"/>
    <property type="project" value="InterPro"/>
</dbReference>
<comment type="caution">
    <text evidence="8">The sequence shown here is derived from an EMBL/GenBank/DDBJ whole genome shotgun (WGS) entry which is preliminary data.</text>
</comment>
<dbReference type="GO" id="GO:0005985">
    <property type="term" value="P:sucrose metabolic process"/>
    <property type="evidence" value="ECO:0007669"/>
    <property type="project" value="InterPro"/>
</dbReference>
<dbReference type="Gene3D" id="3.40.50.2000">
    <property type="entry name" value="Glycogen Phosphorylase B"/>
    <property type="match status" value="1"/>
</dbReference>
<dbReference type="GO" id="GO:0006508">
    <property type="term" value="P:proteolysis"/>
    <property type="evidence" value="ECO:0007669"/>
    <property type="project" value="InterPro"/>
</dbReference>
<reference evidence="8 9" key="1">
    <citation type="submission" date="2020-10" db="EMBL/GenBank/DDBJ databases">
        <title>The Coptis chinensis genome and diversification of protoberbering-type alkaloids.</title>
        <authorList>
            <person name="Wang B."/>
            <person name="Shu S."/>
            <person name="Song C."/>
            <person name="Liu Y."/>
        </authorList>
    </citation>
    <scope>NUCLEOTIDE SEQUENCE [LARGE SCALE GENOMIC DNA]</scope>
    <source>
        <strain evidence="8">HL-2020</strain>
        <tissue evidence="8">Leaf</tissue>
    </source>
</reference>
<dbReference type="EC" id="2.4.1.13" evidence="3"/>
<evidence type="ECO:0000256" key="4">
    <source>
        <dbReference type="ARBA" id="ARBA00022676"/>
    </source>
</evidence>
<dbReference type="InterPro" id="IPR012820">
    <property type="entry name" value="Sucrose_synthase_pln/cyn"/>
</dbReference>